<protein>
    <submittedName>
        <fullName evidence="4">N-acetyltransferase GCN5</fullName>
    </submittedName>
</protein>
<dbReference type="AlphaFoldDB" id="A0A0R1SS58"/>
<dbReference type="PATRIC" id="fig|1423739.3.peg.466"/>
<evidence type="ECO:0000313" key="5">
    <source>
        <dbReference type="Proteomes" id="UP000052013"/>
    </source>
</evidence>
<dbReference type="SUPFAM" id="SSF55729">
    <property type="entry name" value="Acyl-CoA N-acyltransferases (Nat)"/>
    <property type="match status" value="1"/>
</dbReference>
<dbReference type="Pfam" id="PF13673">
    <property type="entry name" value="Acetyltransf_10"/>
    <property type="match status" value="1"/>
</dbReference>
<dbReference type="GO" id="GO:0016747">
    <property type="term" value="F:acyltransferase activity, transferring groups other than amino-acyl groups"/>
    <property type="evidence" value="ECO:0007669"/>
    <property type="project" value="InterPro"/>
</dbReference>
<dbReference type="PANTHER" id="PTHR43800">
    <property type="entry name" value="PEPTIDYL-LYSINE N-ACETYLTRANSFERASE YJAB"/>
    <property type="match status" value="1"/>
</dbReference>
<dbReference type="CDD" id="cd04301">
    <property type="entry name" value="NAT_SF"/>
    <property type="match status" value="1"/>
</dbReference>
<sequence length="143" mass="16239">MITHVNQLSGPDLERVAQIWLKANLEAHSFIDPKYWLENFESVKSQLAVSELFIFRSDNQITGFLGMDHGYIAGLFVAAQFRGQGVGSALIKAAQSANQELTLSVYLKNQQARRFYVRQGFTEITRKIDEATGELTIDMKWPR</sequence>
<evidence type="ECO:0000256" key="1">
    <source>
        <dbReference type="ARBA" id="ARBA00022679"/>
    </source>
</evidence>
<gene>
    <name evidence="4" type="ORF">FC85_GL000444</name>
</gene>
<evidence type="ECO:0000313" key="4">
    <source>
        <dbReference type="EMBL" id="KRL69562.1"/>
    </source>
</evidence>
<dbReference type="PROSITE" id="PS51186">
    <property type="entry name" value="GNAT"/>
    <property type="match status" value="1"/>
</dbReference>
<feature type="domain" description="N-acetyltransferase" evidence="3">
    <location>
        <begin position="3"/>
        <end position="143"/>
    </location>
</feature>
<keyword evidence="1 4" id="KW-0808">Transferase</keyword>
<dbReference type="InterPro" id="IPR016181">
    <property type="entry name" value="Acyl_CoA_acyltransferase"/>
</dbReference>
<accession>A0A0R1SS58</accession>
<dbReference type="InterPro" id="IPR000182">
    <property type="entry name" value="GNAT_dom"/>
</dbReference>
<dbReference type="RefSeq" id="WP_057863652.1">
    <property type="nucleotide sequence ID" value="NZ_AZEY01000007.1"/>
</dbReference>
<organism evidence="4 5">
    <name type="scientific">Lentilactobacillus diolivorans DSM 14421</name>
    <dbReference type="NCBI Taxonomy" id="1423739"/>
    <lineage>
        <taxon>Bacteria</taxon>
        <taxon>Bacillati</taxon>
        <taxon>Bacillota</taxon>
        <taxon>Bacilli</taxon>
        <taxon>Lactobacillales</taxon>
        <taxon>Lactobacillaceae</taxon>
        <taxon>Lentilactobacillus</taxon>
    </lineage>
</organism>
<proteinExistence type="predicted"/>
<evidence type="ECO:0000256" key="2">
    <source>
        <dbReference type="ARBA" id="ARBA00023315"/>
    </source>
</evidence>
<keyword evidence="2" id="KW-0012">Acyltransferase</keyword>
<dbReference type="Gene3D" id="3.40.630.30">
    <property type="match status" value="1"/>
</dbReference>
<name>A0A0R1SS58_9LACO</name>
<dbReference type="STRING" id="1423739.FC85_GL000444"/>
<evidence type="ECO:0000259" key="3">
    <source>
        <dbReference type="PROSITE" id="PS51186"/>
    </source>
</evidence>
<reference evidence="4 5" key="1">
    <citation type="journal article" date="2015" name="Genome Announc.">
        <title>Expanding the biotechnology potential of lactobacilli through comparative genomics of 213 strains and associated genera.</title>
        <authorList>
            <person name="Sun Z."/>
            <person name="Harris H.M."/>
            <person name="McCann A."/>
            <person name="Guo C."/>
            <person name="Argimon S."/>
            <person name="Zhang W."/>
            <person name="Yang X."/>
            <person name="Jeffery I.B."/>
            <person name="Cooney J.C."/>
            <person name="Kagawa T.F."/>
            <person name="Liu W."/>
            <person name="Song Y."/>
            <person name="Salvetti E."/>
            <person name="Wrobel A."/>
            <person name="Rasinkangas P."/>
            <person name="Parkhill J."/>
            <person name="Rea M.C."/>
            <person name="O'Sullivan O."/>
            <person name="Ritari J."/>
            <person name="Douillard F.P."/>
            <person name="Paul Ross R."/>
            <person name="Yang R."/>
            <person name="Briner A.E."/>
            <person name="Felis G.E."/>
            <person name="de Vos W.M."/>
            <person name="Barrangou R."/>
            <person name="Klaenhammer T.R."/>
            <person name="Caufield P.W."/>
            <person name="Cui Y."/>
            <person name="Zhang H."/>
            <person name="O'Toole P.W."/>
        </authorList>
    </citation>
    <scope>NUCLEOTIDE SEQUENCE [LARGE SCALE GENOMIC DNA]</scope>
    <source>
        <strain evidence="4 5">DSM 14421</strain>
    </source>
</reference>
<dbReference type="EMBL" id="AZEY01000007">
    <property type="protein sequence ID" value="KRL69562.1"/>
    <property type="molecule type" value="Genomic_DNA"/>
</dbReference>
<dbReference type="PANTHER" id="PTHR43800:SF1">
    <property type="entry name" value="PEPTIDYL-LYSINE N-ACETYLTRANSFERASE YJAB"/>
    <property type="match status" value="1"/>
</dbReference>
<dbReference type="Proteomes" id="UP000052013">
    <property type="component" value="Unassembled WGS sequence"/>
</dbReference>
<comment type="caution">
    <text evidence="4">The sequence shown here is derived from an EMBL/GenBank/DDBJ whole genome shotgun (WGS) entry which is preliminary data.</text>
</comment>